<gene>
    <name evidence="2" type="ORF">SCF082_LOCUS30631</name>
</gene>
<evidence type="ECO:0000313" key="3">
    <source>
        <dbReference type="Proteomes" id="UP001642464"/>
    </source>
</evidence>
<feature type="transmembrane region" description="Helical" evidence="1">
    <location>
        <begin position="87"/>
        <end position="109"/>
    </location>
</feature>
<keyword evidence="1" id="KW-0812">Transmembrane</keyword>
<accession>A0ABP0MZM1</accession>
<dbReference type="Proteomes" id="UP001642464">
    <property type="component" value="Unassembled WGS sequence"/>
</dbReference>
<keyword evidence="3" id="KW-1185">Reference proteome</keyword>
<evidence type="ECO:0000256" key="1">
    <source>
        <dbReference type="SAM" id="Phobius"/>
    </source>
</evidence>
<reference evidence="2 3" key="1">
    <citation type="submission" date="2024-02" db="EMBL/GenBank/DDBJ databases">
        <authorList>
            <person name="Chen Y."/>
            <person name="Shah S."/>
            <person name="Dougan E. K."/>
            <person name="Thang M."/>
            <person name="Chan C."/>
        </authorList>
    </citation>
    <scope>NUCLEOTIDE SEQUENCE [LARGE SCALE GENOMIC DNA]</scope>
</reference>
<proteinExistence type="predicted"/>
<keyword evidence="1" id="KW-0472">Membrane</keyword>
<evidence type="ECO:0000313" key="2">
    <source>
        <dbReference type="EMBL" id="CAK9056967.1"/>
    </source>
</evidence>
<sequence>MEHVMEALAAWVSRWQVIVGLVMFTTQLLVVILQTCVFRAHETVTTKGSKTPEEERDEVNKLTIFRFGDSIMWQLLVFGSLKSSPAAALAVCMVMPLILCVFTIFFCATQLRAAKEERRASILVVESLMPTSVYTDIHLGNMLQCLAIFGGQVMLYSFVLQGVLEREAYANGSVPAKSTGFFVAGAFVSFMQEIVDIIQDQWRIEWEKFWSVYFGKPGFRTRVHWPLSRVTMSFLVNCYFQKTMLCVLPLALMDSSNSMEFVKDATSILFISKIDDILFSWSHHVPLRPNRRDEFIAEPELSNVAHSDADSDANDVSV</sequence>
<keyword evidence="1" id="KW-1133">Transmembrane helix</keyword>
<comment type="caution">
    <text evidence="2">The sequence shown here is derived from an EMBL/GenBank/DDBJ whole genome shotgun (WGS) entry which is preliminary data.</text>
</comment>
<organism evidence="2 3">
    <name type="scientific">Durusdinium trenchii</name>
    <dbReference type="NCBI Taxonomy" id="1381693"/>
    <lineage>
        <taxon>Eukaryota</taxon>
        <taxon>Sar</taxon>
        <taxon>Alveolata</taxon>
        <taxon>Dinophyceae</taxon>
        <taxon>Suessiales</taxon>
        <taxon>Symbiodiniaceae</taxon>
        <taxon>Durusdinium</taxon>
    </lineage>
</organism>
<feature type="transmembrane region" description="Helical" evidence="1">
    <location>
        <begin position="15"/>
        <end position="38"/>
    </location>
</feature>
<protein>
    <submittedName>
        <fullName evidence="2">Exostosin-1c</fullName>
    </submittedName>
</protein>
<name>A0ABP0MZM1_9DINO</name>
<dbReference type="EMBL" id="CAXAMM010025446">
    <property type="protein sequence ID" value="CAK9056967.1"/>
    <property type="molecule type" value="Genomic_DNA"/>
</dbReference>